<dbReference type="SUPFAM" id="SSF50249">
    <property type="entry name" value="Nucleic acid-binding proteins"/>
    <property type="match status" value="3"/>
</dbReference>
<dbReference type="SMART" id="SM00357">
    <property type="entry name" value="CSP"/>
    <property type="match status" value="4"/>
</dbReference>
<feature type="compositionally biased region" description="Basic and acidic residues" evidence="6">
    <location>
        <begin position="75"/>
        <end position="127"/>
    </location>
</feature>
<dbReference type="EMBL" id="CAADRA010007025">
    <property type="protein sequence ID" value="VFT98410.1"/>
    <property type="molecule type" value="Genomic_DNA"/>
</dbReference>
<feature type="compositionally biased region" description="Low complexity" evidence="6">
    <location>
        <begin position="29"/>
        <end position="55"/>
    </location>
</feature>
<dbReference type="EMBL" id="VJMH01006999">
    <property type="protein sequence ID" value="KAF0686464.1"/>
    <property type="molecule type" value="Genomic_DNA"/>
</dbReference>
<evidence type="ECO:0000259" key="7">
    <source>
        <dbReference type="PROSITE" id="PS51857"/>
    </source>
</evidence>
<proteinExistence type="inferred from homology"/>
<protein>
    <submittedName>
        <fullName evidence="9">Aste57867_21741 protein</fullName>
    </submittedName>
</protein>
<feature type="domain" description="CSD" evidence="7">
    <location>
        <begin position="174"/>
        <end position="250"/>
    </location>
</feature>
<evidence type="ECO:0000256" key="4">
    <source>
        <dbReference type="ARBA" id="ARBA00022884"/>
    </source>
</evidence>
<dbReference type="PROSITE" id="PS00352">
    <property type="entry name" value="CSD_1"/>
    <property type="match status" value="1"/>
</dbReference>
<evidence type="ECO:0000313" key="9">
    <source>
        <dbReference type="EMBL" id="VFT98410.1"/>
    </source>
</evidence>
<dbReference type="PANTHER" id="PTHR12913:SF1">
    <property type="entry name" value="COLD SHOCK DOMAIN-CONTAINING PROTEIN E1"/>
    <property type="match status" value="1"/>
</dbReference>
<dbReference type="InterPro" id="IPR011129">
    <property type="entry name" value="CSD"/>
</dbReference>
<dbReference type="Pfam" id="PF00313">
    <property type="entry name" value="CSD"/>
    <property type="match status" value="2"/>
</dbReference>
<dbReference type="InterPro" id="IPR002059">
    <property type="entry name" value="CSP_DNA-bd"/>
</dbReference>
<evidence type="ECO:0000256" key="5">
    <source>
        <dbReference type="ARBA" id="ARBA00044751"/>
    </source>
</evidence>
<dbReference type="Gene3D" id="2.40.50.140">
    <property type="entry name" value="Nucleic acid-binding proteins"/>
    <property type="match status" value="4"/>
</dbReference>
<dbReference type="GO" id="GO:0003723">
    <property type="term" value="F:RNA binding"/>
    <property type="evidence" value="ECO:0007669"/>
    <property type="project" value="UniProtKB-KW"/>
</dbReference>
<feature type="domain" description="CSD" evidence="7">
    <location>
        <begin position="794"/>
        <end position="856"/>
    </location>
</feature>
<dbReference type="PANTHER" id="PTHR12913">
    <property type="entry name" value="UNR PROTEIN N-RAS UPSTREAM GENE PROTEIN"/>
    <property type="match status" value="1"/>
</dbReference>
<keyword evidence="4" id="KW-0694">RNA-binding</keyword>
<reference evidence="9 10" key="1">
    <citation type="submission" date="2019-03" db="EMBL/GenBank/DDBJ databases">
        <authorList>
            <person name="Gaulin E."/>
            <person name="Dumas B."/>
        </authorList>
    </citation>
    <scope>NUCLEOTIDE SEQUENCE [LARGE SCALE GENOMIC DNA]</scope>
    <source>
        <strain evidence="9">CBS 568.67</strain>
    </source>
</reference>
<feature type="compositionally biased region" description="Basic and acidic residues" evidence="6">
    <location>
        <begin position="142"/>
        <end position="151"/>
    </location>
</feature>
<organism evidence="9 10">
    <name type="scientific">Aphanomyces stellatus</name>
    <dbReference type="NCBI Taxonomy" id="120398"/>
    <lineage>
        <taxon>Eukaryota</taxon>
        <taxon>Sar</taxon>
        <taxon>Stramenopiles</taxon>
        <taxon>Oomycota</taxon>
        <taxon>Saprolegniomycetes</taxon>
        <taxon>Saprolegniales</taxon>
        <taxon>Verrucalvaceae</taxon>
        <taxon>Aphanomyces</taxon>
    </lineage>
</organism>
<evidence type="ECO:0000256" key="3">
    <source>
        <dbReference type="ARBA" id="ARBA00022737"/>
    </source>
</evidence>
<sequence>MFRRPQSGNWADASDEDEDRAIQQQVPKASAAASSSADEGHSAAPSSSSSRAPAANNYWAQRKAAAESQPQGRPTDSRNYDRRENYGDSSRFDRQDSRGGGFDRQDSRGGGFDRHDSRGGGFDRQESRGSSNGRQGGGYERQGSRFDRDDSNDYNVRGGGGRSFERHAPTPVLLHQGFVKTVREDGGFGFLHCLELKRDVFFHESEVPIRPTTDDDAADNVRQVQVGDELSFELTVNRRNGKESAINITRLPKGTIVLEDVGTDLVSGTVTKGLPPKHKPHHVSSFRGGAARDGDVYGMIEVTVADEEGVVGRKPLVRFNADSFAGHAQPRVGDSVQFYISVHKQTGTKRAVELVVTVSAASKREAAIEAALASLSREQGVVQSIKGHAGFIKCLSRLQDAYFSVKDETLAEGDHVSFFVLPDDLGASDEHTTARGGNGQRVTAIRVEKLAPGTVIFEQIVQTDVEATVVVAPKDHIRQAYGGKQQSHPGNNGPSAGKVQVGDDVLTVHLSEFDYTPKEGDVVTVDILEDHRRHAKLAVNVRLVTLHPLDREMGSVTSLKEDFGFIKCVDRPGDIYFRLSDVLPSSSNLTLRPGAEVSFDVVTQTKGKDGTRATRLHLLPKHTIVWEVVVQDHASAVLLSIPPKYNHKKDHATHGRLRYRTTSCPLDAFPALRLQLQTTFDVDQPTEAVSIELKQLSPAQRSAITSYCTLVGLVIEDPSAKVMHVSLAAQAARPDWAAAVRDHDAEAEFTLDALSDVRYEPTIGDAVTCSIVMTKRGHHVLAKAITEVPTAGVAGEGWVALVKAEGFGFVETTHGDSVFFHVTDITDKQTKLKEGDEVSFTIKTTDKKKKAVALVRLPAGTLPPLEVRELDAVVVRASHRQKGSHGHGHKKGGGPPSTAGKLKILASDDAADDTTDTDEENRHSVLYHLEDQVSASAVLRPGDVVRCQVRGKNKQATQIALVTSNAKTGVVELVGVQGGTIAVADSDDKVAYLNKSILHVGHPQALGVGDKVEFALSKPDDDKPAMATHIVRLEGADRKTGVNTSLRRVLKENGGVSTARMAKGPDGTKGFAAGWQVDVHAVVT</sequence>
<accession>A0A485LIC0</accession>
<dbReference type="InterPro" id="IPR012340">
    <property type="entry name" value="NA-bd_OB-fold"/>
</dbReference>
<dbReference type="Proteomes" id="UP000332933">
    <property type="component" value="Unassembled WGS sequence"/>
</dbReference>
<dbReference type="GO" id="GO:0005737">
    <property type="term" value="C:cytoplasm"/>
    <property type="evidence" value="ECO:0007669"/>
    <property type="project" value="UniProtKB-SubCell"/>
</dbReference>
<feature type="compositionally biased region" description="Basic residues" evidence="6">
    <location>
        <begin position="877"/>
        <end position="892"/>
    </location>
</feature>
<feature type="region of interest" description="Disordered" evidence="6">
    <location>
        <begin position="877"/>
        <end position="901"/>
    </location>
</feature>
<comment type="similarity">
    <text evidence="5">Belongs to the UNR family.</text>
</comment>
<evidence type="ECO:0000256" key="1">
    <source>
        <dbReference type="ARBA" id="ARBA00004496"/>
    </source>
</evidence>
<name>A0A485LIC0_9STRA</name>
<evidence type="ECO:0000256" key="2">
    <source>
        <dbReference type="ARBA" id="ARBA00022490"/>
    </source>
</evidence>
<dbReference type="OrthoDB" id="74319at2759"/>
<gene>
    <name evidence="9" type="primary">Aste57867_21741</name>
    <name evidence="8" type="ORF">As57867_021672</name>
    <name evidence="9" type="ORF">ASTE57867_21741</name>
</gene>
<evidence type="ECO:0000313" key="8">
    <source>
        <dbReference type="EMBL" id="KAF0686464.1"/>
    </source>
</evidence>
<keyword evidence="3" id="KW-0677">Repeat</keyword>
<feature type="region of interest" description="Disordered" evidence="6">
    <location>
        <begin position="1"/>
        <end position="168"/>
    </location>
</feature>
<evidence type="ECO:0000313" key="10">
    <source>
        <dbReference type="Proteomes" id="UP000332933"/>
    </source>
</evidence>
<dbReference type="AlphaFoldDB" id="A0A485LIC0"/>
<dbReference type="CDD" id="cd04458">
    <property type="entry name" value="CSP_CDS"/>
    <property type="match status" value="1"/>
</dbReference>
<dbReference type="InterPro" id="IPR019844">
    <property type="entry name" value="CSD_CS"/>
</dbReference>
<evidence type="ECO:0000256" key="6">
    <source>
        <dbReference type="SAM" id="MobiDB-lite"/>
    </source>
</evidence>
<dbReference type="PROSITE" id="PS51857">
    <property type="entry name" value="CSD_2"/>
    <property type="match status" value="3"/>
</dbReference>
<reference evidence="8" key="2">
    <citation type="submission" date="2019-06" db="EMBL/GenBank/DDBJ databases">
        <title>Genomics analysis of Aphanomyces spp. identifies a new class of oomycete effector associated with host adaptation.</title>
        <authorList>
            <person name="Gaulin E."/>
        </authorList>
    </citation>
    <scope>NUCLEOTIDE SEQUENCE</scope>
    <source>
        <strain evidence="8">CBS 578.67</strain>
    </source>
</reference>
<keyword evidence="2" id="KW-0963">Cytoplasm</keyword>
<comment type="subcellular location">
    <subcellularLocation>
        <location evidence="1">Cytoplasm</location>
    </subcellularLocation>
</comment>
<feature type="domain" description="CSD" evidence="7">
    <location>
        <begin position="551"/>
        <end position="618"/>
    </location>
</feature>
<keyword evidence="10" id="KW-1185">Reference proteome</keyword>